<comment type="caution">
    <text evidence="2">The sequence shown here is derived from an EMBL/GenBank/DDBJ whole genome shotgun (WGS) entry which is preliminary data.</text>
</comment>
<name>A0A645AT04_9ZZZZ</name>
<gene>
    <name evidence="2" type="primary">ftsL_14</name>
    <name evidence="2" type="ORF">SDC9_102248</name>
</gene>
<sequence length="89" mass="10579">MKKNVNFKKLLFFFLFIYAGYIFVNQQIIIGNIKKQVIQRQTELENLQEKNQKLQDEVKMSKSDSYIEKLAREKLNLIKEGEIPVISNK</sequence>
<evidence type="ECO:0000313" key="2">
    <source>
        <dbReference type="EMBL" id="MPM55451.1"/>
    </source>
</evidence>
<keyword evidence="2" id="KW-0131">Cell cycle</keyword>
<evidence type="ECO:0000256" key="1">
    <source>
        <dbReference type="SAM" id="Coils"/>
    </source>
</evidence>
<proteinExistence type="predicted"/>
<dbReference type="AlphaFoldDB" id="A0A645AT04"/>
<accession>A0A645AT04</accession>
<dbReference type="GO" id="GO:0051301">
    <property type="term" value="P:cell division"/>
    <property type="evidence" value="ECO:0007669"/>
    <property type="project" value="UniProtKB-KW"/>
</dbReference>
<dbReference type="Pfam" id="PF04977">
    <property type="entry name" value="DivIC"/>
    <property type="match status" value="1"/>
</dbReference>
<keyword evidence="2" id="KW-0132">Cell division</keyword>
<protein>
    <submittedName>
        <fullName evidence="2">Cell division protein FtsL</fullName>
    </submittedName>
</protein>
<keyword evidence="1" id="KW-0175">Coiled coil</keyword>
<organism evidence="2">
    <name type="scientific">bioreactor metagenome</name>
    <dbReference type="NCBI Taxonomy" id="1076179"/>
    <lineage>
        <taxon>unclassified sequences</taxon>
        <taxon>metagenomes</taxon>
        <taxon>ecological metagenomes</taxon>
    </lineage>
</organism>
<dbReference type="EMBL" id="VSSQ01015279">
    <property type="protein sequence ID" value="MPM55451.1"/>
    <property type="molecule type" value="Genomic_DNA"/>
</dbReference>
<reference evidence="2" key="1">
    <citation type="submission" date="2019-08" db="EMBL/GenBank/DDBJ databases">
        <authorList>
            <person name="Kucharzyk K."/>
            <person name="Murdoch R.W."/>
            <person name="Higgins S."/>
            <person name="Loffler F."/>
        </authorList>
    </citation>
    <scope>NUCLEOTIDE SEQUENCE</scope>
</reference>
<dbReference type="InterPro" id="IPR007060">
    <property type="entry name" value="FtsL/DivIC"/>
</dbReference>
<feature type="coiled-coil region" evidence="1">
    <location>
        <begin position="30"/>
        <end position="64"/>
    </location>
</feature>